<organism evidence="1 2">
    <name type="scientific">Potamilus streckersoni</name>
    <dbReference type="NCBI Taxonomy" id="2493646"/>
    <lineage>
        <taxon>Eukaryota</taxon>
        <taxon>Metazoa</taxon>
        <taxon>Spiralia</taxon>
        <taxon>Lophotrochozoa</taxon>
        <taxon>Mollusca</taxon>
        <taxon>Bivalvia</taxon>
        <taxon>Autobranchia</taxon>
        <taxon>Heteroconchia</taxon>
        <taxon>Palaeoheterodonta</taxon>
        <taxon>Unionida</taxon>
        <taxon>Unionoidea</taxon>
        <taxon>Unionidae</taxon>
        <taxon>Ambleminae</taxon>
        <taxon>Lampsilini</taxon>
        <taxon>Potamilus</taxon>
    </lineage>
</organism>
<evidence type="ECO:0000313" key="1">
    <source>
        <dbReference type="EMBL" id="KAK3578198.1"/>
    </source>
</evidence>
<proteinExistence type="predicted"/>
<dbReference type="AlphaFoldDB" id="A0AAE0RR38"/>
<reference evidence="1" key="2">
    <citation type="journal article" date="2021" name="Genome Biol. Evol.">
        <title>Developing a high-quality reference genome for a parasitic bivalve with doubly uniparental inheritance (Bivalvia: Unionida).</title>
        <authorList>
            <person name="Smith C.H."/>
        </authorList>
    </citation>
    <scope>NUCLEOTIDE SEQUENCE</scope>
    <source>
        <strain evidence="1">CHS0354</strain>
        <tissue evidence="1">Mantle</tissue>
    </source>
</reference>
<sequence>MVTSEFKPTREIAKQGIVVAIRKDTLHPEEDNREALDNLSLPPPSLYDPMLKTLMLKYNAQDHKFIWKFLKKSLLFNPLQLETVSVEVVIECKSYIDQIGMQRKQWAETSH</sequence>
<dbReference type="EMBL" id="JAEAOA010000944">
    <property type="protein sequence ID" value="KAK3578198.1"/>
    <property type="molecule type" value="Genomic_DNA"/>
</dbReference>
<evidence type="ECO:0000313" key="2">
    <source>
        <dbReference type="Proteomes" id="UP001195483"/>
    </source>
</evidence>
<protein>
    <submittedName>
        <fullName evidence="1">Uncharacterized protein</fullName>
    </submittedName>
</protein>
<gene>
    <name evidence="1" type="ORF">CHS0354_015249</name>
</gene>
<comment type="caution">
    <text evidence="1">The sequence shown here is derived from an EMBL/GenBank/DDBJ whole genome shotgun (WGS) entry which is preliminary data.</text>
</comment>
<name>A0AAE0RR38_9BIVA</name>
<reference evidence="1" key="3">
    <citation type="submission" date="2023-05" db="EMBL/GenBank/DDBJ databases">
        <authorList>
            <person name="Smith C.H."/>
        </authorList>
    </citation>
    <scope>NUCLEOTIDE SEQUENCE</scope>
    <source>
        <strain evidence="1">CHS0354</strain>
        <tissue evidence="1">Mantle</tissue>
    </source>
</reference>
<keyword evidence="2" id="KW-1185">Reference proteome</keyword>
<dbReference type="Proteomes" id="UP001195483">
    <property type="component" value="Unassembled WGS sequence"/>
</dbReference>
<accession>A0AAE0RR38</accession>
<reference evidence="1" key="1">
    <citation type="journal article" date="2021" name="Genome Biol. Evol.">
        <title>A High-Quality Reference Genome for a Parasitic Bivalve with Doubly Uniparental Inheritance (Bivalvia: Unionida).</title>
        <authorList>
            <person name="Smith C.H."/>
        </authorList>
    </citation>
    <scope>NUCLEOTIDE SEQUENCE</scope>
    <source>
        <strain evidence="1">CHS0354</strain>
    </source>
</reference>